<accession>F2K3K9</accession>
<dbReference type="KEGG" id="mme:Marme_3232"/>
<evidence type="ECO:0000313" key="4">
    <source>
        <dbReference type="Proteomes" id="UP000001062"/>
    </source>
</evidence>
<dbReference type="HOGENOM" id="CLU_441986_0_0_6"/>
<gene>
    <name evidence="3" type="ordered locus">Marme_3232</name>
</gene>
<organism evidence="3 4">
    <name type="scientific">Marinomonas mediterranea (strain ATCC 700492 / JCM 21426 / NBRC 103028 / MMB-1)</name>
    <dbReference type="NCBI Taxonomy" id="717774"/>
    <lineage>
        <taxon>Bacteria</taxon>
        <taxon>Pseudomonadati</taxon>
        <taxon>Pseudomonadota</taxon>
        <taxon>Gammaproteobacteria</taxon>
        <taxon>Oceanospirillales</taxon>
        <taxon>Oceanospirillaceae</taxon>
        <taxon>Marinomonas</taxon>
    </lineage>
</organism>
<feature type="transmembrane region" description="Helical" evidence="2">
    <location>
        <begin position="17"/>
        <end position="37"/>
    </location>
</feature>
<keyword evidence="2" id="KW-0472">Membrane</keyword>
<dbReference type="AlphaFoldDB" id="F2K3K9"/>
<dbReference type="STRING" id="717774.Marme_3232"/>
<keyword evidence="2" id="KW-1133">Transmembrane helix</keyword>
<dbReference type="Proteomes" id="UP000001062">
    <property type="component" value="Chromosome"/>
</dbReference>
<evidence type="ECO:0000256" key="2">
    <source>
        <dbReference type="SAM" id="Phobius"/>
    </source>
</evidence>
<feature type="compositionally biased region" description="Basic and acidic residues" evidence="1">
    <location>
        <begin position="608"/>
        <end position="618"/>
    </location>
</feature>
<keyword evidence="2" id="KW-0812">Transmembrane</keyword>
<name>F2K3K9_MARM1</name>
<proteinExistence type="predicted"/>
<keyword evidence="4" id="KW-1185">Reference proteome</keyword>
<dbReference type="EMBL" id="CP002583">
    <property type="protein sequence ID" value="ADZ92448.1"/>
    <property type="molecule type" value="Genomic_DNA"/>
</dbReference>
<protein>
    <submittedName>
        <fullName evidence="3">Uncharacterized protein</fullName>
    </submittedName>
</protein>
<reference evidence="3 4" key="1">
    <citation type="journal article" date="2012" name="Stand. Genomic Sci.">
        <title>Complete genome sequence of the melanogenic marine bacterium Marinomonas mediterranea type strain (MMB-1(T)).</title>
        <authorList>
            <person name="Lucas-Elio P."/>
            <person name="Goodwin L."/>
            <person name="Woyke T."/>
            <person name="Pitluck S."/>
            <person name="Nolan M."/>
            <person name="Kyrpides N.C."/>
            <person name="Detter J.C."/>
            <person name="Copeland A."/>
            <person name="Teshima H."/>
            <person name="Bruce D."/>
            <person name="Detter C."/>
            <person name="Tapia R."/>
            <person name="Han S."/>
            <person name="Land M.L."/>
            <person name="Ivanova N."/>
            <person name="Mikhailova N."/>
            <person name="Johnston A.W."/>
            <person name="Sanchez-Amat A."/>
        </authorList>
    </citation>
    <scope>NUCLEOTIDE SEQUENCE [LARGE SCALE GENOMIC DNA]</scope>
    <source>
        <strain evidence="4">ATCC 700492 / JCM 21426 / NBRC 103028 / MMB-1</strain>
    </source>
</reference>
<evidence type="ECO:0000256" key="1">
    <source>
        <dbReference type="SAM" id="MobiDB-lite"/>
    </source>
</evidence>
<dbReference type="RefSeq" id="WP_013662350.1">
    <property type="nucleotide sequence ID" value="NC_015276.1"/>
</dbReference>
<evidence type="ECO:0000313" key="3">
    <source>
        <dbReference type="EMBL" id="ADZ92448.1"/>
    </source>
</evidence>
<dbReference type="OrthoDB" id="6099563at2"/>
<dbReference type="PATRIC" id="fig|717774.3.peg.3325"/>
<feature type="region of interest" description="Disordered" evidence="1">
    <location>
        <begin position="597"/>
        <end position="618"/>
    </location>
</feature>
<feature type="transmembrane region" description="Helical" evidence="2">
    <location>
        <begin position="162"/>
        <end position="182"/>
    </location>
</feature>
<sequence>MVTENNNQNSSIKISDFIIRHSLLIVLLVICAFGSGYKYINEAWQSHSDDATYFINIETRIIELKTRMLMLTQIEDESEFLSFALATKLNISGIASSLVDEGIETSKLNSIHSIGYDAFLDKVLLKSNVMSNLALLEDQRFVVDSARLASELSWWKYGDRRWLAVFVALVLASLFYFVFFAFRVQHRIEGGVHYLHTVVDKLHNPNVHALVPFERKDEFSELARYVESTILNIRYDLNDANNTSDVFKLAFQYSASPVLIISRSDAVIEFSNRAFNSLWAGYYETLSRLLQIDWSLDTSEDGVFEDLDGLISQNEVVLKFATERYVVRFIDIDELGEKQDFCFAIFEKIDPVNELTVLNASVSLMANGAWNVPIRIMDPGSAFYDVSTNLEGLRNQVQFVFNELQNTNPEEKAPITKLQQIPTVFHQNIHHNQAEESERRREYIELRQAMEDLVQNAQSLKVGFNAIYANLDTDLGSHQHVSDDQMSDKIHDAKLSVLDVKRAILPVMEEDIGVSHRRNMIDLLHDIDLVIEQLSIDEKSVSKVSDDKESVDQHSEIFRLLKDCSVSYDAKLSVFVESLEDYCERIKKLEDELFSKQDDMPELNESDSQNRLDSWDDF</sequence>